<keyword evidence="3" id="KW-1185">Reference proteome</keyword>
<reference evidence="1 3" key="1">
    <citation type="journal article" date="2015" name="Int. J. Syst. Evol. Microbiol.">
        <title>Complete genome sequence of Salinicoccus halodurans H3B36, isolated from the Qaidam Basin in China.</title>
        <authorList>
            <person name="Jiang K."/>
            <person name="Xue Y."/>
            <person name="Ma Y."/>
        </authorList>
    </citation>
    <scope>NUCLEOTIDE SEQUENCE [LARGE SCALE GENOMIC DNA]</scope>
    <source>
        <strain evidence="1 3">H3B36</strain>
    </source>
</reference>
<dbReference type="RefSeq" id="WP_046789988.1">
    <property type="nucleotide sequence ID" value="NZ_CP011366.1"/>
</dbReference>
<sequence>MIFNKIKLNGTEYDITGQLRIKEDNEVKIIFDDLMFGNTLKDMSNRKQKAESLILKNSEETRYDTKNVYVSHLTIDGEHYHATFK</sequence>
<dbReference type="OrthoDB" id="2390117at2"/>
<reference evidence="3" key="2">
    <citation type="submission" date="2015-04" db="EMBL/GenBank/DDBJ databases">
        <title>Complete genome sequence of Salinicoccus halodurans strain H3B36, isolated from the Qaidam basin of China.</title>
        <authorList>
            <person name="Ma Y."/>
            <person name="Jiang K."/>
            <person name="Xue Y."/>
        </authorList>
    </citation>
    <scope>NUCLEOTIDE SEQUENCE [LARGE SCALE GENOMIC DNA]</scope>
    <source>
        <strain evidence="3">H3B36</strain>
    </source>
</reference>
<gene>
    <name evidence="1" type="ORF">AAT16_05920</name>
    <name evidence="2" type="ORF">SAMN05216235_0423</name>
</gene>
<dbReference type="Proteomes" id="UP000183090">
    <property type="component" value="Unassembled WGS sequence"/>
</dbReference>
<dbReference type="Proteomes" id="UP000034029">
    <property type="component" value="Chromosome"/>
</dbReference>
<reference evidence="2 4" key="3">
    <citation type="submission" date="2016-10" db="EMBL/GenBank/DDBJ databases">
        <authorList>
            <person name="Varghese N."/>
            <person name="Submissions S."/>
        </authorList>
    </citation>
    <scope>NUCLEOTIDE SEQUENCE [LARGE SCALE GENOMIC DNA]</scope>
    <source>
        <strain evidence="2 4">CGMCC 1.6501</strain>
    </source>
</reference>
<dbReference type="KEGG" id="shv:AAT16_05920"/>
<proteinExistence type="predicted"/>
<organism evidence="2 4">
    <name type="scientific">Salinicoccus halodurans</name>
    <dbReference type="NCBI Taxonomy" id="407035"/>
    <lineage>
        <taxon>Bacteria</taxon>
        <taxon>Bacillati</taxon>
        <taxon>Bacillota</taxon>
        <taxon>Bacilli</taxon>
        <taxon>Bacillales</taxon>
        <taxon>Staphylococcaceae</taxon>
        <taxon>Salinicoccus</taxon>
    </lineage>
</organism>
<evidence type="ECO:0000313" key="3">
    <source>
        <dbReference type="Proteomes" id="UP000034029"/>
    </source>
</evidence>
<name>A0A0F7D486_9STAP</name>
<protein>
    <submittedName>
        <fullName evidence="2">Uncharacterized protein</fullName>
    </submittedName>
</protein>
<dbReference type="EMBL" id="FOTB01000001">
    <property type="protein sequence ID" value="SFK56106.1"/>
    <property type="molecule type" value="Genomic_DNA"/>
</dbReference>
<evidence type="ECO:0000313" key="4">
    <source>
        <dbReference type="Proteomes" id="UP000183090"/>
    </source>
</evidence>
<evidence type="ECO:0000313" key="2">
    <source>
        <dbReference type="EMBL" id="SFK56106.1"/>
    </source>
</evidence>
<dbReference type="AlphaFoldDB" id="A0A0F7D486"/>
<dbReference type="EMBL" id="CP011366">
    <property type="protein sequence ID" value="AKG73800.1"/>
    <property type="molecule type" value="Genomic_DNA"/>
</dbReference>
<accession>A0A0F7D486</accession>
<evidence type="ECO:0000313" key="1">
    <source>
        <dbReference type="EMBL" id="AKG73800.1"/>
    </source>
</evidence>